<comment type="caution">
    <text evidence="2">The sequence shown here is derived from an EMBL/GenBank/DDBJ whole genome shotgun (WGS) entry which is preliminary data.</text>
</comment>
<reference evidence="2" key="1">
    <citation type="submission" date="2020-01" db="EMBL/GenBank/DDBJ databases">
        <authorList>
            <person name="Feng Z.H.Z."/>
        </authorList>
    </citation>
    <scope>NUCLEOTIDE SEQUENCE</scope>
    <source>
        <strain evidence="2">CBS107.38</strain>
    </source>
</reference>
<dbReference type="AlphaFoldDB" id="A0A8H7B2T5"/>
<proteinExistence type="predicted"/>
<gene>
    <name evidence="2" type="ORF">GT037_007076</name>
</gene>
<organism evidence="2 3">
    <name type="scientific">Alternaria burnsii</name>
    <dbReference type="NCBI Taxonomy" id="1187904"/>
    <lineage>
        <taxon>Eukaryota</taxon>
        <taxon>Fungi</taxon>
        <taxon>Dikarya</taxon>
        <taxon>Ascomycota</taxon>
        <taxon>Pezizomycotina</taxon>
        <taxon>Dothideomycetes</taxon>
        <taxon>Pleosporomycetidae</taxon>
        <taxon>Pleosporales</taxon>
        <taxon>Pleosporineae</taxon>
        <taxon>Pleosporaceae</taxon>
        <taxon>Alternaria</taxon>
        <taxon>Alternaria sect. Alternaria</taxon>
    </lineage>
</organism>
<keyword evidence="3" id="KW-1185">Reference proteome</keyword>
<name>A0A8H7B2T5_9PLEO</name>
<dbReference type="RefSeq" id="XP_038785595.1">
    <property type="nucleotide sequence ID" value="XM_038932123.1"/>
</dbReference>
<accession>A0A8H7B2T5</accession>
<protein>
    <submittedName>
        <fullName evidence="2">Uncharacterized protein</fullName>
    </submittedName>
</protein>
<dbReference type="EMBL" id="JAAABM010000009">
    <property type="protein sequence ID" value="KAF7675313.1"/>
    <property type="molecule type" value="Genomic_DNA"/>
</dbReference>
<evidence type="ECO:0000313" key="3">
    <source>
        <dbReference type="Proteomes" id="UP000596902"/>
    </source>
</evidence>
<dbReference type="GeneID" id="62205301"/>
<dbReference type="Proteomes" id="UP000596902">
    <property type="component" value="Unassembled WGS sequence"/>
</dbReference>
<feature type="region of interest" description="Disordered" evidence="1">
    <location>
        <begin position="1"/>
        <end position="50"/>
    </location>
</feature>
<evidence type="ECO:0000256" key="1">
    <source>
        <dbReference type="SAM" id="MobiDB-lite"/>
    </source>
</evidence>
<evidence type="ECO:0000313" key="2">
    <source>
        <dbReference type="EMBL" id="KAF7675313.1"/>
    </source>
</evidence>
<reference evidence="2" key="2">
    <citation type="submission" date="2020-08" db="EMBL/GenBank/DDBJ databases">
        <title>Draft Genome Sequence of Cumin Blight Pathogen Alternaria burnsii.</title>
        <authorList>
            <person name="Feng Z."/>
        </authorList>
    </citation>
    <scope>NUCLEOTIDE SEQUENCE</scope>
    <source>
        <strain evidence="2">CBS107.38</strain>
    </source>
</reference>
<feature type="compositionally biased region" description="Polar residues" evidence="1">
    <location>
        <begin position="22"/>
        <end position="34"/>
    </location>
</feature>
<sequence>MMALRRQSRDYVALAKPRTEESPMTNGNSHSGPNQRGAAVTMSAGGRRLR</sequence>